<organism evidence="1 2">
    <name type="scientific">Bifidobacterium santillanense</name>
    <dbReference type="NCBI Taxonomy" id="2809028"/>
    <lineage>
        <taxon>Bacteria</taxon>
        <taxon>Bacillati</taxon>
        <taxon>Actinomycetota</taxon>
        <taxon>Actinomycetes</taxon>
        <taxon>Bifidobacteriales</taxon>
        <taxon>Bifidobacteriaceae</taxon>
        <taxon>Bifidobacterium</taxon>
    </lineage>
</organism>
<evidence type="ECO:0000313" key="1">
    <source>
        <dbReference type="EMBL" id="MBT1173142.1"/>
    </source>
</evidence>
<evidence type="ECO:0000313" key="2">
    <source>
        <dbReference type="Proteomes" id="UP000773064"/>
    </source>
</evidence>
<protein>
    <submittedName>
        <fullName evidence="1">S26 family signal peptidase</fullName>
    </submittedName>
</protein>
<accession>A0ABS5UQG3</accession>
<comment type="caution">
    <text evidence="1">The sequence shown here is derived from an EMBL/GenBank/DDBJ whole genome shotgun (WGS) entry which is preliminary data.</text>
</comment>
<reference evidence="1 2" key="1">
    <citation type="journal article" date="2021" name="Environ. Microbiol.">
        <title>Genetic insights into the dark matter of the mammalian gut microbiota through targeted genome reconstruction.</title>
        <authorList>
            <person name="Lugli G.A."/>
            <person name="Alessandri G."/>
            <person name="Milani C."/>
            <person name="Viappiani A."/>
            <person name="Fontana F."/>
            <person name="Tarracchini C."/>
            <person name="Mancabelli L."/>
            <person name="Argentini C."/>
            <person name="Ruiz L."/>
            <person name="Margolles A."/>
            <person name="van Sinderen D."/>
            <person name="Turroni F."/>
            <person name="Ventura M."/>
        </authorList>
    </citation>
    <scope>NUCLEOTIDE SEQUENCE [LARGE SCALE GENOMIC DNA]</scope>
    <source>
        <strain evidence="1 2">MA2</strain>
    </source>
</reference>
<dbReference type="RefSeq" id="WP_214358413.1">
    <property type="nucleotide sequence ID" value="NZ_JAFEJS010000007.1"/>
</dbReference>
<dbReference type="Proteomes" id="UP000773064">
    <property type="component" value="Unassembled WGS sequence"/>
</dbReference>
<dbReference type="EMBL" id="JAFEJS010000007">
    <property type="protein sequence ID" value="MBT1173142.1"/>
    <property type="molecule type" value="Genomic_DNA"/>
</dbReference>
<name>A0ABS5UQG3_9BIFI</name>
<dbReference type="CDD" id="cd06530">
    <property type="entry name" value="S26_SPase_I"/>
    <property type="match status" value="1"/>
</dbReference>
<sequence>MTDAFGRDPESTSVAGGDIERVLREEGLFVSTTVGISMWPMLRNRRDTIVIRPLPGGERLSVGDVPLYRADIAGHRRYVLHRVVGVHDGWYAIRGDNCITTEHVRDAQVLGRLDEFYRGSRHVTCGSSRVYRLYWRTWLALWPARWCWKHARALVGRFLRRFGWKGLHPGRGPF</sequence>
<proteinExistence type="predicted"/>
<keyword evidence="2" id="KW-1185">Reference proteome</keyword>
<gene>
    <name evidence="1" type="ORF">JS528_07215</name>
</gene>
<dbReference type="InterPro" id="IPR019533">
    <property type="entry name" value="Peptidase_S26"/>
</dbReference>